<dbReference type="OrthoDB" id="9783748at2"/>
<keyword evidence="8" id="KW-1185">Reference proteome</keyword>
<evidence type="ECO:0000256" key="1">
    <source>
        <dbReference type="ARBA" id="ARBA00023295"/>
    </source>
</evidence>
<dbReference type="PROSITE" id="PS51318">
    <property type="entry name" value="TAT"/>
    <property type="match status" value="1"/>
</dbReference>
<accession>A0A495JVN2</accession>
<dbReference type="RefSeq" id="WP_121160335.1">
    <property type="nucleotide sequence ID" value="NZ_RBKT01000001.1"/>
</dbReference>
<feature type="domain" description="F5/8 type C" evidence="5">
    <location>
        <begin position="640"/>
        <end position="796"/>
    </location>
</feature>
<dbReference type="InterPro" id="IPR006311">
    <property type="entry name" value="TAT_signal"/>
</dbReference>
<protein>
    <submittedName>
        <fullName evidence="7">Fibronectin type III domain protein</fullName>
    </submittedName>
</protein>
<dbReference type="SUPFAM" id="SSF49265">
    <property type="entry name" value="Fibronectin type III"/>
    <property type="match status" value="1"/>
</dbReference>
<dbReference type="Pfam" id="PF22633">
    <property type="entry name" value="F5_F8_type_C_2"/>
    <property type="match status" value="2"/>
</dbReference>
<feature type="compositionally biased region" description="Pro residues" evidence="3">
    <location>
        <begin position="411"/>
        <end position="422"/>
    </location>
</feature>
<dbReference type="CDD" id="cd00063">
    <property type="entry name" value="FN3"/>
    <property type="match status" value="1"/>
</dbReference>
<organism evidence="7 8">
    <name type="scientific">Micromonospora pisi</name>
    <dbReference type="NCBI Taxonomy" id="589240"/>
    <lineage>
        <taxon>Bacteria</taxon>
        <taxon>Bacillati</taxon>
        <taxon>Actinomycetota</taxon>
        <taxon>Actinomycetes</taxon>
        <taxon>Micromonosporales</taxon>
        <taxon>Micromonosporaceae</taxon>
        <taxon>Micromonospora</taxon>
    </lineage>
</organism>
<dbReference type="Gene3D" id="2.60.120.260">
    <property type="entry name" value="Galactose-binding domain-like"/>
    <property type="match status" value="2"/>
</dbReference>
<dbReference type="InterPro" id="IPR003961">
    <property type="entry name" value="FN3_dom"/>
</dbReference>
<dbReference type="SMART" id="SM00060">
    <property type="entry name" value="FN3"/>
    <property type="match status" value="1"/>
</dbReference>
<keyword evidence="1" id="KW-0378">Hydrolase</keyword>
<evidence type="ECO:0000259" key="6">
    <source>
        <dbReference type="PROSITE" id="PS50853"/>
    </source>
</evidence>
<feature type="signal peptide" evidence="4">
    <location>
        <begin position="1"/>
        <end position="19"/>
    </location>
</feature>
<dbReference type="Pfam" id="PF00041">
    <property type="entry name" value="fn3"/>
    <property type="match status" value="1"/>
</dbReference>
<dbReference type="PROSITE" id="PS50022">
    <property type="entry name" value="FA58C_3"/>
    <property type="match status" value="2"/>
</dbReference>
<name>A0A495JVN2_9ACTN</name>
<keyword evidence="1" id="KW-0326">Glycosidase</keyword>
<feature type="domain" description="Fibronectin type-III" evidence="6">
    <location>
        <begin position="569"/>
        <end position="656"/>
    </location>
</feature>
<feature type="region of interest" description="Disordered" evidence="3">
    <location>
        <begin position="411"/>
        <end position="443"/>
    </location>
</feature>
<dbReference type="InterPro" id="IPR000421">
    <property type="entry name" value="FA58C"/>
</dbReference>
<dbReference type="SUPFAM" id="SSF49785">
    <property type="entry name" value="Galactose-binding domain-like"/>
    <property type="match status" value="2"/>
</dbReference>
<dbReference type="Gene3D" id="3.20.20.80">
    <property type="entry name" value="Glycosidases"/>
    <property type="match status" value="1"/>
</dbReference>
<feature type="domain" description="F5/8 type C" evidence="5">
    <location>
        <begin position="412"/>
        <end position="558"/>
    </location>
</feature>
<evidence type="ECO:0000313" key="7">
    <source>
        <dbReference type="EMBL" id="RKR92324.1"/>
    </source>
</evidence>
<dbReference type="PROSITE" id="PS50853">
    <property type="entry name" value="FN3"/>
    <property type="match status" value="1"/>
</dbReference>
<dbReference type="Proteomes" id="UP000277671">
    <property type="component" value="Unassembled WGS sequence"/>
</dbReference>
<evidence type="ECO:0000313" key="8">
    <source>
        <dbReference type="Proteomes" id="UP000277671"/>
    </source>
</evidence>
<dbReference type="SMART" id="SM00231">
    <property type="entry name" value="FA58C"/>
    <property type="match status" value="2"/>
</dbReference>
<dbReference type="InterPro" id="IPR051941">
    <property type="entry name" value="BG_Antigen-Binding_Lectin"/>
</dbReference>
<dbReference type="EMBL" id="RBKT01000001">
    <property type="protein sequence ID" value="RKR92324.1"/>
    <property type="molecule type" value="Genomic_DNA"/>
</dbReference>
<evidence type="ECO:0000256" key="3">
    <source>
        <dbReference type="SAM" id="MobiDB-lite"/>
    </source>
</evidence>
<evidence type="ECO:0000256" key="4">
    <source>
        <dbReference type="SAM" id="SignalP"/>
    </source>
</evidence>
<evidence type="ECO:0000256" key="2">
    <source>
        <dbReference type="ARBA" id="ARBA00023326"/>
    </source>
</evidence>
<dbReference type="InterPro" id="IPR008979">
    <property type="entry name" value="Galactose-bd-like_sf"/>
</dbReference>
<dbReference type="AlphaFoldDB" id="A0A495JVN2"/>
<comment type="caution">
    <text evidence="7">The sequence shown here is derived from an EMBL/GenBank/DDBJ whole genome shotgun (WGS) entry which is preliminary data.</text>
</comment>
<proteinExistence type="predicted"/>
<keyword evidence="2" id="KW-0119">Carbohydrate metabolism</keyword>
<dbReference type="GO" id="GO:0000272">
    <property type="term" value="P:polysaccharide catabolic process"/>
    <property type="evidence" value="ECO:0007669"/>
    <property type="project" value="UniProtKB-KW"/>
</dbReference>
<dbReference type="PANTHER" id="PTHR45713:SF6">
    <property type="entry name" value="F5_8 TYPE C DOMAIN-CONTAINING PROTEIN"/>
    <property type="match status" value="1"/>
</dbReference>
<keyword evidence="4" id="KW-0732">Signal</keyword>
<dbReference type="Gene3D" id="2.60.40.10">
    <property type="entry name" value="Immunoglobulins"/>
    <property type="match status" value="1"/>
</dbReference>
<dbReference type="InterPro" id="IPR013783">
    <property type="entry name" value="Ig-like_fold"/>
</dbReference>
<dbReference type="CDD" id="cd11576">
    <property type="entry name" value="GH99_GH71_like_2"/>
    <property type="match status" value="1"/>
</dbReference>
<feature type="chain" id="PRO_5038634544" evidence="4">
    <location>
        <begin position="20"/>
        <end position="797"/>
    </location>
</feature>
<keyword evidence="2" id="KW-0624">Polysaccharide degradation</keyword>
<evidence type="ECO:0000259" key="5">
    <source>
        <dbReference type="PROSITE" id="PS50022"/>
    </source>
</evidence>
<gene>
    <name evidence="7" type="ORF">BDK92_6762</name>
</gene>
<dbReference type="PANTHER" id="PTHR45713">
    <property type="entry name" value="FTP DOMAIN-CONTAINING PROTEIN"/>
    <property type="match status" value="1"/>
</dbReference>
<sequence length="797" mass="84484">MAVSRRSFISSVVAGSALAAVSTSELLAAARPAHAASPPGDVVGKISVGYQGWFSAPGDGAPIGGWWHWSRDRFQPPSPSNTTIVSWPDMREYTRGYTTAYPNLGNGQPATLFSSYDQQTVDTHFRWMQEHGCDTAALQRFNPFGDEGPTRDAMAVKVRSAADRFGRKFYIMYDVTSWTAMQTELKTDWTTKMSAYTASPAYARQNGKPVVCIWGFGFDDPGRPFAPAPCLEVVNWFKAQDCYVIGGVPTYWRTGVNDSRPGFLDVYHAFNMISPWMVGRTGTLDGLDSFYTNVNVPDQADCNARGIDYQPCVMPGDLSSGHRYHGDFYWRHLYNMIRLGAQGLYVSMFDEYNEGNQIAKTAESAAWVPAGAGIRPLDEDGVACSSDYYLRITADGGRMLKGQLALTPIRPTPPVVGGPGPGPVNLAAGRPTSASSQNGPYPASNAVDGNPSSYWESSGSLPQWFQVDLGASTVVNRVVLRLPAGWESRTQTLTVQGSTNGSTFTTVVGPTGYLFNPAGGNQVTINFASANLRHLRLTVSANTGWPAAQLSQVEVYGGVVSEPGTPPSAPGALTVTAKTATSVSLAWTGSVDDIGVTGYQVRQGGTVVGAPTGTSYTVGGLSPATAYSFSVVALDAANNVSPPSNTVAVTTDTAPPPTSNLALNRPTAESGHVQAYSSGNVVDGNANTYWESPNNAFPQWVQVDLGAPTSIRRVVLKLPPSSAWGTRSQTVTVQGSTNGSSFGTVAGPSALTFNPASGNAVTVALPATTTRYVRVLIGANTGWPAGQLSELEIYAAP</sequence>
<reference evidence="7 8" key="1">
    <citation type="submission" date="2018-10" db="EMBL/GenBank/DDBJ databases">
        <title>Sequencing the genomes of 1000 actinobacteria strains.</title>
        <authorList>
            <person name="Klenk H.-P."/>
        </authorList>
    </citation>
    <scope>NUCLEOTIDE SEQUENCE [LARGE SCALE GENOMIC DNA]</scope>
    <source>
        <strain evidence="7 8">DSM 45175</strain>
    </source>
</reference>
<dbReference type="InterPro" id="IPR036116">
    <property type="entry name" value="FN3_sf"/>
</dbReference>
<dbReference type="GO" id="GO:0016798">
    <property type="term" value="F:hydrolase activity, acting on glycosyl bonds"/>
    <property type="evidence" value="ECO:0007669"/>
    <property type="project" value="UniProtKB-KW"/>
</dbReference>